<protein>
    <recommendedName>
        <fullName evidence="1">ATPase dynein-related AAA domain-containing protein</fullName>
    </recommendedName>
</protein>
<dbReference type="InterPro" id="IPR052934">
    <property type="entry name" value="Methyl-DNA_Rec/Restrict_Enz"/>
</dbReference>
<dbReference type="RefSeq" id="WP_132065486.1">
    <property type="nucleotide sequence ID" value="NZ_SMFN01000005.1"/>
</dbReference>
<feature type="domain" description="ATPase dynein-related AAA" evidence="1">
    <location>
        <begin position="436"/>
        <end position="513"/>
    </location>
</feature>
<accession>A0A4R5D5W2</accession>
<proteinExistence type="predicted"/>
<evidence type="ECO:0000313" key="2">
    <source>
        <dbReference type="EMBL" id="TDE05815.1"/>
    </source>
</evidence>
<dbReference type="GO" id="GO:0005524">
    <property type="term" value="F:ATP binding"/>
    <property type="evidence" value="ECO:0007669"/>
    <property type="project" value="InterPro"/>
</dbReference>
<evidence type="ECO:0000259" key="1">
    <source>
        <dbReference type="Pfam" id="PF07728"/>
    </source>
</evidence>
<dbReference type="PANTHER" id="PTHR37291">
    <property type="entry name" value="5-METHYLCYTOSINE-SPECIFIC RESTRICTION ENZYME B"/>
    <property type="match status" value="1"/>
</dbReference>
<keyword evidence="3" id="KW-1185">Reference proteome</keyword>
<dbReference type="InterPro" id="IPR027417">
    <property type="entry name" value="P-loop_NTPase"/>
</dbReference>
<evidence type="ECO:0000313" key="3">
    <source>
        <dbReference type="Proteomes" id="UP000294644"/>
    </source>
</evidence>
<reference evidence="2 3" key="1">
    <citation type="submission" date="2019-03" db="EMBL/GenBank/DDBJ databases">
        <title>Flavobacterium LB-D12 sp. nov., isolated from arctic soil.</title>
        <authorList>
            <person name="Chaudhary D.K."/>
        </authorList>
    </citation>
    <scope>NUCLEOTIDE SEQUENCE [LARGE SCALE GENOMIC DNA]</scope>
    <source>
        <strain evidence="2 3">LB-D12</strain>
    </source>
</reference>
<dbReference type="PANTHER" id="PTHR37291:SF1">
    <property type="entry name" value="TYPE IV METHYL-DIRECTED RESTRICTION ENZYME ECOKMCRB SUBUNIT"/>
    <property type="match status" value="1"/>
</dbReference>
<name>A0A4R5D5W2_9FLAO</name>
<gene>
    <name evidence="2" type="ORF">E0F91_06380</name>
</gene>
<comment type="caution">
    <text evidence="2">The sequence shown here is derived from an EMBL/GenBank/DDBJ whole genome shotgun (WGS) entry which is preliminary data.</text>
</comment>
<dbReference type="Gene3D" id="3.40.50.300">
    <property type="entry name" value="P-loop containing nucleotide triphosphate hydrolases"/>
    <property type="match status" value="2"/>
</dbReference>
<dbReference type="OrthoDB" id="9781481at2"/>
<dbReference type="AlphaFoldDB" id="A0A4R5D5W2"/>
<dbReference type="InterPro" id="IPR011704">
    <property type="entry name" value="ATPase_dyneun-rel_AAA"/>
</dbReference>
<dbReference type="SUPFAM" id="SSF52540">
    <property type="entry name" value="P-loop containing nucleoside triphosphate hydrolases"/>
    <property type="match status" value="1"/>
</dbReference>
<dbReference type="GO" id="GO:0016887">
    <property type="term" value="F:ATP hydrolysis activity"/>
    <property type="evidence" value="ECO:0007669"/>
    <property type="project" value="InterPro"/>
</dbReference>
<dbReference type="Pfam" id="PF07728">
    <property type="entry name" value="AAA_5"/>
    <property type="match status" value="1"/>
</dbReference>
<sequence length="605" mass="69287">MISYKDYEKQVYDWLMIKHNKDVNFTFSVRQNGSKGAELDYFIGTENSKYFSTTFWTLPVGFPGSSGDCIGLIFEYTKSGYKYFVDFNQTASPEGNQNISVLNLLKSLRSDLSDFPGLQKQTSEKHKMFNLRTKTKKASYETIEEMLVDVEKDIDYIIPLVNEHVTREKRINPEFIAHRITSDEFESMHKKMETRFDKYSHVIKEKVSAQNQSLDLISKNDTTNDELPFPLNQILYGPPGTGKTYNTVLEAAKIVTGNEYINYDEALEVFNNNLGTQIEFITFHQNYSYEDFIQGLRPDTENGSALTFEKKDGVFKRIADRALKNLESSKNPATAKKDFDIVFQELTHPLNEGDVEELEVKMKKSSFFITEVGDKSIEFRKNIGASNHTLSINTLRKMYDKGLNDLILGGLQPYYNPILELLLENGKSNVEVVQKQNYVIVIDEINRANISRVFGELITLIEEDKRSHGKIPMRVTLPSGDSFIVPSNLFIIGTMNTADKSIALLDIALRRRFEFVPMYPDATLEAVHDREILIAINKAILDRKNHDFTIGHAYFMSDNYSRTKTINNKVIPLLLEYFMNDEKEVTAILQAAELNVGGWPLQMIS</sequence>
<dbReference type="EMBL" id="SMFN01000005">
    <property type="protein sequence ID" value="TDE05815.1"/>
    <property type="molecule type" value="Genomic_DNA"/>
</dbReference>
<organism evidence="2 3">
    <name type="scientific">Flavobacterium sandaracinum</name>
    <dbReference type="NCBI Taxonomy" id="2541733"/>
    <lineage>
        <taxon>Bacteria</taxon>
        <taxon>Pseudomonadati</taxon>
        <taxon>Bacteroidota</taxon>
        <taxon>Flavobacteriia</taxon>
        <taxon>Flavobacteriales</taxon>
        <taxon>Flavobacteriaceae</taxon>
        <taxon>Flavobacterium</taxon>
    </lineage>
</organism>
<dbReference type="Proteomes" id="UP000294644">
    <property type="component" value="Unassembled WGS sequence"/>
</dbReference>